<proteinExistence type="predicted"/>
<sequence length="1433" mass="154963">MSIQPLLRMNVSSLSDQIATPLRSNDVVSLHLKLGSRGHAVTLLHSYLLLLHRGPEPAISKGQPADETVPLPELATATFGSGTRLAVLNFQRQNPTLLATSPSGIADQDTITVLKAKIQDAGIDWDHPDTSFVAGTVHYSDGPPGTHLMICVSDRDVGCPDKELAELRTDSCGYFAAQYTAERYYHSDSGRRPTLVAKVVRDKEVLFSSNLDQAVFHAPVLAVIKVSLSEPSPPAPTSDDFTQVVTALKSALPPALEHTQERHSASHEGRARWLDNGTRKRIADLREDNERHDIEYLARLKPDKLTTPKVTTAVLAMKLSKEAAERGDATVPPEVFYALLATGAQQKFLSRDPSNVGLSNVTLKSQPALLLHQFGQLDPSVIKSSLKEATRSNVVPPIHWNSELAKAWERIRQASDTWVDSQPTVEDYIWTAIEKFLSSGQEDAVRKVLDGENYEGDVQGLINNLAAAFRTAPSSGGDSAESFDGARIPSGATKSQHKLIASLKAEHGAHTLASLSHKSLRHIVASAHPEQQSTSSTEHDVDAATTSLRDELEHEFPTVVFKSKLGDHIEHVSEPGEQYADATKSTSPTGVSLGHPSLGIDSHAVHHFLQENPSFDLRSGRLKNGQSNHHNDGSQKGQIAKVQRMFKLAPTFEKTSALLDHGLHSASQVAGFRESDFVDKLSASPAFTPSEAKQVHERASNIHLGTSLLATDLRSAANALLPTGLSSPLPPTKLQALNAQFPDIASLFSYGDICACADCMTVYSPSAYLVDVLEFLRFRGVFDSVGGPNNGKMARDVLLGRRPDLSDLDLSCDNTNVTLPVIDLVCELLEGFIAPDGLSPGVFDGSVDKGKISTDLLSFLREDLGLPFSESAFVSDIYNGGWRTVRDKTVVVSLSPASPYAVRVLRQTYGDSATLAASPAYVNYVAYDLLAESAFMPSLPFDLNLENCRGYLAQLGISREQLMKDLASPNFTYNAALEMLSLTDVAGTLITTPDPDHQDLYWNTGDPAGPVDSLQNVKMFLDAAQVEYTDLQALMNATEWLNPPEDPSTAQWLHRVGAMYIKHLDSSCTLAKKSIIGLDNPSLDRLHRFIRLWKSLKSSSGTWTISNLDRAIQAPRLGASDLNPTFMSTILTVTDMTSMLSSTIPTRVNDVIDLFNVLRPAVDVSAASTPDVTYSSLFLNAAAHGPIDPLFKLDTITLNDAVTPPTTIPQIDKSLPYVSACLGVAVSDLTAALTFATASAGNKNLTVENLSSIYAVVSLCNRLVLSIPDFLLFQKMSGLEPLKTIDQLKTFVTTVTEMQSLSLEASEVQLLTQPASNPRASNDIMDAAVTQLLTILQKQYAPIQSANKSPFDEQLSPDDNEGPVLALIAQMPQTASDGDANPAAISQIDLSQFHSMLEGNLTTTAAARLIQDKLQPTIGQDTAKAITQAQSGL</sequence>
<reference evidence="1" key="1">
    <citation type="submission" date="2022-10" db="EMBL/GenBank/DDBJ databases">
        <title>Culturing micro-colonial fungi from biological soil crusts in the Mojave desert and describing Neophaeococcomyces mojavensis, and introducing the new genera and species Taxawa tesnikishii.</title>
        <authorList>
            <person name="Kurbessoian T."/>
            <person name="Stajich J.E."/>
        </authorList>
    </citation>
    <scope>NUCLEOTIDE SEQUENCE</scope>
    <source>
        <strain evidence="1">JES_112</strain>
    </source>
</reference>
<dbReference type="EMBL" id="JAPDRQ010000017">
    <property type="protein sequence ID" value="KAJ9662208.1"/>
    <property type="molecule type" value="Genomic_DNA"/>
</dbReference>
<evidence type="ECO:0000313" key="1">
    <source>
        <dbReference type="EMBL" id="KAJ9662208.1"/>
    </source>
</evidence>
<protein>
    <submittedName>
        <fullName evidence="1">Uncharacterized protein</fullName>
    </submittedName>
</protein>
<comment type="caution">
    <text evidence="1">The sequence shown here is derived from an EMBL/GenBank/DDBJ whole genome shotgun (WGS) entry which is preliminary data.</text>
</comment>
<accession>A0ACC3AHJ8</accession>
<name>A0ACC3AHJ8_9EURO</name>
<dbReference type="Proteomes" id="UP001172386">
    <property type="component" value="Unassembled WGS sequence"/>
</dbReference>
<gene>
    <name evidence="1" type="ORF">H2198_001559</name>
</gene>
<keyword evidence="2" id="KW-1185">Reference proteome</keyword>
<evidence type="ECO:0000313" key="2">
    <source>
        <dbReference type="Proteomes" id="UP001172386"/>
    </source>
</evidence>
<organism evidence="1 2">
    <name type="scientific">Neophaeococcomyces mojaviensis</name>
    <dbReference type="NCBI Taxonomy" id="3383035"/>
    <lineage>
        <taxon>Eukaryota</taxon>
        <taxon>Fungi</taxon>
        <taxon>Dikarya</taxon>
        <taxon>Ascomycota</taxon>
        <taxon>Pezizomycotina</taxon>
        <taxon>Eurotiomycetes</taxon>
        <taxon>Chaetothyriomycetidae</taxon>
        <taxon>Chaetothyriales</taxon>
        <taxon>Chaetothyriales incertae sedis</taxon>
        <taxon>Neophaeococcomyces</taxon>
    </lineage>
</organism>